<feature type="compositionally biased region" description="Basic and acidic residues" evidence="1">
    <location>
        <begin position="51"/>
        <end position="64"/>
    </location>
</feature>
<reference evidence="2" key="1">
    <citation type="submission" date="2018-11" db="EMBL/GenBank/DDBJ databases">
        <title>Complete sequence of plasmid pHNTS45-1.</title>
        <authorList>
            <person name="Liu J.H."/>
            <person name="Huang X.Y."/>
            <person name="Lv L.C."/>
        </authorList>
    </citation>
    <scope>NUCLEOTIDE SEQUENCE</scope>
    <source>
        <strain evidence="2">TS45CTX</strain>
        <plasmid evidence="2">pHNTS45-1</plasmid>
    </source>
</reference>
<protein>
    <submittedName>
        <fullName evidence="2">Single-stranded DNA-binding protein</fullName>
    </submittedName>
</protein>
<dbReference type="AlphaFoldDB" id="A0A3T0VED6"/>
<name>A0A3T0VED6_CITFR</name>
<proteinExistence type="predicted"/>
<feature type="region of interest" description="Disordered" evidence="1">
    <location>
        <begin position="18"/>
        <end position="64"/>
    </location>
</feature>
<dbReference type="EMBL" id="MK167988">
    <property type="protein sequence ID" value="AZZ88415.1"/>
    <property type="molecule type" value="Genomic_DNA"/>
</dbReference>
<organism evidence="2">
    <name type="scientific">Citrobacter freundii</name>
    <dbReference type="NCBI Taxonomy" id="546"/>
    <lineage>
        <taxon>Bacteria</taxon>
        <taxon>Pseudomonadati</taxon>
        <taxon>Pseudomonadota</taxon>
        <taxon>Gammaproteobacteria</taxon>
        <taxon>Enterobacterales</taxon>
        <taxon>Enterobacteriaceae</taxon>
        <taxon>Citrobacter</taxon>
        <taxon>Citrobacter freundii complex</taxon>
    </lineage>
</organism>
<keyword evidence="2" id="KW-0238">DNA-binding</keyword>
<evidence type="ECO:0000313" key="2">
    <source>
        <dbReference type="EMBL" id="AZZ88415.1"/>
    </source>
</evidence>
<accession>A0A3T0VED6</accession>
<evidence type="ECO:0000256" key="1">
    <source>
        <dbReference type="SAM" id="MobiDB-lite"/>
    </source>
</evidence>
<sequence>MRFRPGFRRRPVACCTCGEGSQTGEVKQPGKLQQVPAKRQNRGSRNSTGDVIKKKGDPYARISD</sequence>
<keyword evidence="2" id="KW-0614">Plasmid</keyword>
<dbReference type="GO" id="GO:0003677">
    <property type="term" value="F:DNA binding"/>
    <property type="evidence" value="ECO:0007669"/>
    <property type="project" value="UniProtKB-KW"/>
</dbReference>
<geneLocation type="plasmid" evidence="2">
    <name>pHNTS45-1</name>
</geneLocation>